<protein>
    <recommendedName>
        <fullName evidence="3">Polysaccharide pyruvyl transferase</fullName>
    </recommendedName>
</protein>
<reference evidence="1 2" key="1">
    <citation type="submission" date="2019-10" db="EMBL/GenBank/DDBJ databases">
        <title>Cognatihalovulum marinum gen. nov. sp. nov., a new member of the family Rhodobacteraceae isolated from deep seawater of the Northwest Indian Ocean.</title>
        <authorList>
            <person name="Ruan C."/>
            <person name="Wang J."/>
            <person name="Zheng X."/>
            <person name="Song L."/>
            <person name="Zhu Y."/>
            <person name="Huang Y."/>
            <person name="Lu Z."/>
            <person name="Du W."/>
            <person name="Huang L."/>
            <person name="Dai X."/>
        </authorList>
    </citation>
    <scope>NUCLEOTIDE SEQUENCE [LARGE SCALE GENOMIC DNA]</scope>
    <source>
        <strain evidence="1 2">2CG4</strain>
    </source>
</reference>
<comment type="caution">
    <text evidence="1">The sequence shown here is derived from an EMBL/GenBank/DDBJ whole genome shotgun (WGS) entry which is preliminary data.</text>
</comment>
<evidence type="ECO:0008006" key="3">
    <source>
        <dbReference type="Google" id="ProtNLM"/>
    </source>
</evidence>
<dbReference type="AlphaFoldDB" id="A0A6L5YXP0"/>
<evidence type="ECO:0000313" key="1">
    <source>
        <dbReference type="EMBL" id="MSU89091.1"/>
    </source>
</evidence>
<proteinExistence type="predicted"/>
<dbReference type="EMBL" id="WIND01000002">
    <property type="protein sequence ID" value="MSU89091.1"/>
    <property type="molecule type" value="Genomic_DNA"/>
</dbReference>
<sequence>MYKFEKDGVTYLNNARGVPFNLGDELCSPFLYYRIHAAPACSGQVLVVGGGAFETHQSALADEYHYRITWAVGNSASIDRGIKGFLSRRRRRRRIEEQTFPIHETAFLSSRDLGTSEEFVPCPSCHHPIAEVARGDRIGLVLNANPRVSGNVERIFAEVKARHPDVLCLTNEASVQDLRALMQKTDRIITNSYHITYWSLLSGGKVRVLSYSSKLASVLDIFGVGDQTVRFEKGSATSLLKTVVAALEAPRWLAIDDSEGTRTRFRRLNAAFASRIESSIPGLSIVLREESLDELP</sequence>
<name>A0A6L5YXP0_9RHOB</name>
<accession>A0A6L5YXP0</accession>
<dbReference type="RefSeq" id="WP_154445542.1">
    <property type="nucleotide sequence ID" value="NZ_WIND01000002.1"/>
</dbReference>
<gene>
    <name evidence="1" type="ORF">GE300_05545</name>
</gene>
<dbReference type="Proteomes" id="UP000474957">
    <property type="component" value="Unassembled WGS sequence"/>
</dbReference>
<evidence type="ECO:0000313" key="2">
    <source>
        <dbReference type="Proteomes" id="UP000474957"/>
    </source>
</evidence>
<keyword evidence="2" id="KW-1185">Reference proteome</keyword>
<organism evidence="1 2">
    <name type="scientific">Halovulum marinum</name>
    <dbReference type="NCBI Taxonomy" id="2662447"/>
    <lineage>
        <taxon>Bacteria</taxon>
        <taxon>Pseudomonadati</taxon>
        <taxon>Pseudomonadota</taxon>
        <taxon>Alphaproteobacteria</taxon>
        <taxon>Rhodobacterales</taxon>
        <taxon>Paracoccaceae</taxon>
        <taxon>Halovulum</taxon>
    </lineage>
</organism>